<dbReference type="PANTHER" id="PTHR43690:SF17">
    <property type="entry name" value="PROTEIN YHJJ"/>
    <property type="match status" value="1"/>
</dbReference>
<evidence type="ECO:0000256" key="9">
    <source>
        <dbReference type="SAM" id="SignalP"/>
    </source>
</evidence>
<dbReference type="Pfam" id="PF05193">
    <property type="entry name" value="Peptidase_M16_C"/>
    <property type="match status" value="2"/>
</dbReference>
<evidence type="ECO:0000256" key="4">
    <source>
        <dbReference type="ARBA" id="ARBA00022723"/>
    </source>
</evidence>
<dbReference type="PROSITE" id="PS00143">
    <property type="entry name" value="INSULINASE"/>
    <property type="match status" value="1"/>
</dbReference>
<accession>A0ABS7JW60</accession>
<feature type="signal peptide" evidence="9">
    <location>
        <begin position="1"/>
        <end position="24"/>
    </location>
</feature>
<evidence type="ECO:0000313" key="13">
    <source>
        <dbReference type="Proteomes" id="UP000782554"/>
    </source>
</evidence>
<dbReference type="InterPro" id="IPR011249">
    <property type="entry name" value="Metalloenz_LuxS/M16"/>
</dbReference>
<comment type="cofactor">
    <cofactor evidence="1">
        <name>Zn(2+)</name>
        <dbReference type="ChEBI" id="CHEBI:29105"/>
    </cofactor>
</comment>
<evidence type="ECO:0000256" key="2">
    <source>
        <dbReference type="ARBA" id="ARBA00007261"/>
    </source>
</evidence>
<keyword evidence="13" id="KW-1185">Reference proteome</keyword>
<dbReference type="SUPFAM" id="SSF63411">
    <property type="entry name" value="LuxS/MPP-like metallohydrolase"/>
    <property type="match status" value="3"/>
</dbReference>
<name>A0ABS7JW60_9SPHN</name>
<sequence>MSVFSTGRILAALPLLALAHPLIAGEARVVPPGQTVEATTGWGHPVYDIDPDPAVRFGKLANGMRYAILKNGTPEDTAVIRFGFDVGYIDEGDNELGLAHMLEHMAFNGSKQVPEGEMVKLLERLGLAFGADTNASTGFEDTIYKLDLPRTDEALLDTALMLMRQTASELTIADDAVDRERGVIQSETRTRNSYSLRRIKHWFGFVAPDTLYSQRFRADGTEEIVDTAPGAVLRDLYRRYYRPDNSAMVVVGDVDPDTVEAKIRATFGDWTAPATARVEVDKGALDLERGPAAANFVDPDVQTLVTIDRFAPYVERRPTVAESDESRLVALGTAILDRRLQKIANGAESPIITGNASASDFFDIQREAQVAIQAREGEWQRALEVGEQEWRRAVEHGFTEAELAEQLANFEQRYRDAARQQDTRRNSQLADGILSTARRERLFVTPQTTYELFLAQKPGITAEAVSQAFARHFALSDPLIHVSTKQPIADAQATILDAWRTSAAEPVDPPTDMGQQAFAYDDFGVPGTVAEDGMVEDLGLRIIRFANNVRLNLKPTPFEKDRVRFAIRVGSGQLALPRDQMAQAVFLSSVSALGGLGKQGYDELREVLAGRRVTYGFDAGEDKFTVRGSTTMADLPLQMRLSAAYFTDPGLRPEMLTRWQAVIPPYVAQLDATPQAVARAQVPRILADANPRFGLPSEEELTSVTLEQARALVTEQFARAPIEISVVGDFDSDAVIAAVAASFGALPQRAATLEGWDSEREAQFASDRSERVLTHAGANDQALALTYWPTTDDADAQEEATMQMLALAMRLELLDRIREQLGASYSPGAGSSMSSIYRGYGTFSTSVVVKPEQADEVFAAVDAIVEDFRKAPIDADLIERARTPLLEQIALSRRENGWWLAVIDEAQLHSERLDRVRSYEDRIRAVTPEMLQVAAQRYLDPAQELRIRVVPAEPAAQP</sequence>
<keyword evidence="7" id="KW-0482">Metalloprotease</keyword>
<evidence type="ECO:0000256" key="7">
    <source>
        <dbReference type="ARBA" id="ARBA00023049"/>
    </source>
</evidence>
<keyword evidence="5" id="KW-0378">Hydrolase</keyword>
<keyword evidence="3" id="KW-0645">Protease</keyword>
<organism evidence="12 13">
    <name type="scientific">Qipengyuania mesophila</name>
    <dbReference type="NCBI Taxonomy" id="2867246"/>
    <lineage>
        <taxon>Bacteria</taxon>
        <taxon>Pseudomonadati</taxon>
        <taxon>Pseudomonadota</taxon>
        <taxon>Alphaproteobacteria</taxon>
        <taxon>Sphingomonadales</taxon>
        <taxon>Erythrobacteraceae</taxon>
        <taxon>Qipengyuania</taxon>
    </lineage>
</organism>
<protein>
    <submittedName>
        <fullName evidence="12">Insulinase family protein</fullName>
    </submittedName>
</protein>
<dbReference type="InterPro" id="IPR001431">
    <property type="entry name" value="Pept_M16_Zn_BS"/>
</dbReference>
<evidence type="ECO:0000259" key="10">
    <source>
        <dbReference type="Pfam" id="PF00675"/>
    </source>
</evidence>
<keyword evidence="6" id="KW-0862">Zinc</keyword>
<evidence type="ECO:0000256" key="8">
    <source>
        <dbReference type="RuleBase" id="RU004447"/>
    </source>
</evidence>
<keyword evidence="9" id="KW-0732">Signal</keyword>
<comment type="similarity">
    <text evidence="2 8">Belongs to the peptidase M16 family.</text>
</comment>
<dbReference type="InterPro" id="IPR011765">
    <property type="entry name" value="Pept_M16_N"/>
</dbReference>
<feature type="chain" id="PRO_5046426430" evidence="9">
    <location>
        <begin position="25"/>
        <end position="958"/>
    </location>
</feature>
<evidence type="ECO:0000256" key="1">
    <source>
        <dbReference type="ARBA" id="ARBA00001947"/>
    </source>
</evidence>
<evidence type="ECO:0000313" key="12">
    <source>
        <dbReference type="EMBL" id="MBX7501901.1"/>
    </source>
</evidence>
<dbReference type="EMBL" id="JAIGNU010000002">
    <property type="protein sequence ID" value="MBX7501901.1"/>
    <property type="molecule type" value="Genomic_DNA"/>
</dbReference>
<evidence type="ECO:0000256" key="5">
    <source>
        <dbReference type="ARBA" id="ARBA00022801"/>
    </source>
</evidence>
<dbReference type="Pfam" id="PF00675">
    <property type="entry name" value="Peptidase_M16"/>
    <property type="match status" value="1"/>
</dbReference>
<dbReference type="Gene3D" id="3.30.830.10">
    <property type="entry name" value="Metalloenzyme, LuxS/M16 peptidase-like"/>
    <property type="match status" value="4"/>
</dbReference>
<dbReference type="PANTHER" id="PTHR43690">
    <property type="entry name" value="NARDILYSIN"/>
    <property type="match status" value="1"/>
</dbReference>
<evidence type="ECO:0000259" key="11">
    <source>
        <dbReference type="Pfam" id="PF05193"/>
    </source>
</evidence>
<evidence type="ECO:0000256" key="3">
    <source>
        <dbReference type="ARBA" id="ARBA00022670"/>
    </source>
</evidence>
<gene>
    <name evidence="12" type="ORF">K3181_10655</name>
</gene>
<feature type="domain" description="Peptidase M16 N-terminal" evidence="10">
    <location>
        <begin position="68"/>
        <end position="193"/>
    </location>
</feature>
<proteinExistence type="inferred from homology"/>
<reference evidence="12 13" key="1">
    <citation type="submission" date="2021-08" db="EMBL/GenBank/DDBJ databases">
        <title>Comparative Genomics Analysis of the Genus Qipengyuania Reveals Extensive Genetic Diversity and Metabolic Versatility, Including the Description of Fifteen Novel Species.</title>
        <authorList>
            <person name="Liu Y."/>
        </authorList>
    </citation>
    <scope>NUCLEOTIDE SEQUENCE [LARGE SCALE GENOMIC DNA]</scope>
    <source>
        <strain evidence="12 13">YG27</strain>
    </source>
</reference>
<feature type="domain" description="Peptidase M16 C-terminal" evidence="11">
    <location>
        <begin position="703"/>
        <end position="883"/>
    </location>
</feature>
<feature type="domain" description="Peptidase M16 C-terminal" evidence="11">
    <location>
        <begin position="232"/>
        <end position="408"/>
    </location>
</feature>
<keyword evidence="4" id="KW-0479">Metal-binding</keyword>
<dbReference type="InterPro" id="IPR050626">
    <property type="entry name" value="Peptidase_M16"/>
</dbReference>
<comment type="caution">
    <text evidence="12">The sequence shown here is derived from an EMBL/GenBank/DDBJ whole genome shotgun (WGS) entry which is preliminary data.</text>
</comment>
<dbReference type="Proteomes" id="UP000782554">
    <property type="component" value="Unassembled WGS sequence"/>
</dbReference>
<evidence type="ECO:0000256" key="6">
    <source>
        <dbReference type="ARBA" id="ARBA00022833"/>
    </source>
</evidence>
<dbReference type="InterPro" id="IPR007863">
    <property type="entry name" value="Peptidase_M16_C"/>
</dbReference>
<dbReference type="RefSeq" id="WP_221603092.1">
    <property type="nucleotide sequence ID" value="NZ_JAIGNU010000002.1"/>
</dbReference>